<accession>A0A1N6UN85</accession>
<evidence type="ECO:0000256" key="9">
    <source>
        <dbReference type="SAM" id="Phobius"/>
    </source>
</evidence>
<dbReference type="GO" id="GO:0004888">
    <property type="term" value="F:transmembrane signaling receptor activity"/>
    <property type="evidence" value="ECO:0007669"/>
    <property type="project" value="InterPro"/>
</dbReference>
<dbReference type="GO" id="GO:0007165">
    <property type="term" value="P:signal transduction"/>
    <property type="evidence" value="ECO:0007669"/>
    <property type="project" value="UniProtKB-KW"/>
</dbReference>
<keyword evidence="3 9" id="KW-1133">Transmembrane helix</keyword>
<evidence type="ECO:0000256" key="6">
    <source>
        <dbReference type="ARBA" id="ARBA00029447"/>
    </source>
</evidence>
<dbReference type="Proteomes" id="UP000185841">
    <property type="component" value="Unassembled WGS sequence"/>
</dbReference>
<evidence type="ECO:0000259" key="11">
    <source>
        <dbReference type="PROSITE" id="PS50885"/>
    </source>
</evidence>
<keyword evidence="4 9" id="KW-0472">Membrane</keyword>
<dbReference type="Gene3D" id="1.10.287.950">
    <property type="entry name" value="Methyl-accepting chemotaxis protein"/>
    <property type="match status" value="1"/>
</dbReference>
<dbReference type="RefSeq" id="WP_076427511.1">
    <property type="nucleotide sequence ID" value="NZ_FTMP01000006.1"/>
</dbReference>
<dbReference type="Pfam" id="PF00015">
    <property type="entry name" value="MCPsignal"/>
    <property type="match status" value="1"/>
</dbReference>
<feature type="coiled-coil region" evidence="8">
    <location>
        <begin position="100"/>
        <end position="144"/>
    </location>
</feature>
<evidence type="ECO:0000256" key="4">
    <source>
        <dbReference type="ARBA" id="ARBA00023136"/>
    </source>
</evidence>
<dbReference type="CDD" id="cd11386">
    <property type="entry name" value="MCP_signal"/>
    <property type="match status" value="1"/>
</dbReference>
<evidence type="ECO:0000256" key="7">
    <source>
        <dbReference type="PROSITE-ProRule" id="PRU00284"/>
    </source>
</evidence>
<dbReference type="InterPro" id="IPR004089">
    <property type="entry name" value="MCPsignal_dom"/>
</dbReference>
<feature type="domain" description="Methyl-accepting transducer" evidence="10">
    <location>
        <begin position="413"/>
        <end position="649"/>
    </location>
</feature>
<dbReference type="PRINTS" id="PR00260">
    <property type="entry name" value="CHEMTRNSDUCR"/>
</dbReference>
<dbReference type="SMART" id="SM00304">
    <property type="entry name" value="HAMP"/>
    <property type="match status" value="1"/>
</dbReference>
<dbReference type="PANTHER" id="PTHR32089">
    <property type="entry name" value="METHYL-ACCEPTING CHEMOTAXIS PROTEIN MCPB"/>
    <property type="match status" value="1"/>
</dbReference>
<proteinExistence type="inferred from homology"/>
<evidence type="ECO:0000256" key="2">
    <source>
        <dbReference type="ARBA" id="ARBA00022692"/>
    </source>
</evidence>
<comment type="similarity">
    <text evidence="6">Belongs to the methyl-accepting chemotaxis (MCP) protein family.</text>
</comment>
<dbReference type="InterPro" id="IPR004090">
    <property type="entry name" value="Chemotax_Me-accpt_rcpt"/>
</dbReference>
<dbReference type="SUPFAM" id="SSF58104">
    <property type="entry name" value="Methyl-accepting chemotaxis protein (MCP) signaling domain"/>
    <property type="match status" value="1"/>
</dbReference>
<sequence>MNALLLPGVNALEKFSFARKFQLLALLFLLPLCYAAWSIGDNYLGKLKVVDDERSGVVQLQALDRVERQLLGQRNLTARWKATERNRQASDETQAAFSRLQQADGELDDALQALQQVLAAEGASEQVLADLQALQGERDGLRAQALGSVGWWPDAYDRFTLAQQRLAALREQIATDSGLILDPWLETYLLMQLATQDAPRLQQRLGVLASVGQGAVVAGQFSLQSRLQLREIRATAGESRLQLGKLGERLQGELPASLASWGQAYQQSLAGLDAWLKQLDQQMFGDAGITLKAAEFEHGMDGALGHVEALQQATLQALDTRLGQYRSQALRALVFTLGAFCLLVALALYALVCLQASIRGSSWRITSLAQSLRDGDLRRHVTVHGKDELALIGAALNDAVAQLRDSLQGVNRESAELGDTVLVLSDEARRALGAVEQQQQQVSQIAAAATQMAATAQSVAQNCELAAQDAGQTLAIAEQSNRRSQQTTASMRQLTARLGDTAAALAELRQQAQQIDRVVDVIKGIAEQTNLLALNAAIEAARAGEAGRGFAVVADEVRSLSQRTQESTREISATVEGLQRVVLQSVELMQTACSQAEGDAGAVTELGDHLGEIAGAVQRVSDMLTQIAAAVEQQAATAEEVSGNIQQVDQAAASLLQGAQAVHGVADRLGEGSRSLAQNTAHFHLQ</sequence>
<feature type="domain" description="HAMP" evidence="11">
    <location>
        <begin position="356"/>
        <end position="408"/>
    </location>
</feature>
<evidence type="ECO:0000256" key="5">
    <source>
        <dbReference type="ARBA" id="ARBA00023224"/>
    </source>
</evidence>
<dbReference type="Pfam" id="PF00672">
    <property type="entry name" value="HAMP"/>
    <property type="match status" value="1"/>
</dbReference>
<dbReference type="GO" id="GO:0006935">
    <property type="term" value="P:chemotaxis"/>
    <property type="evidence" value="ECO:0007669"/>
    <property type="project" value="InterPro"/>
</dbReference>
<comment type="subcellular location">
    <subcellularLocation>
        <location evidence="1">Membrane</location>
        <topology evidence="1">Multi-pass membrane protein</topology>
    </subcellularLocation>
</comment>
<evidence type="ECO:0000256" key="3">
    <source>
        <dbReference type="ARBA" id="ARBA00022989"/>
    </source>
</evidence>
<keyword evidence="8" id="KW-0175">Coiled coil</keyword>
<dbReference type="PANTHER" id="PTHR32089:SF112">
    <property type="entry name" value="LYSOZYME-LIKE PROTEIN-RELATED"/>
    <property type="match status" value="1"/>
</dbReference>
<dbReference type="PROSITE" id="PS50885">
    <property type="entry name" value="HAMP"/>
    <property type="match status" value="1"/>
</dbReference>
<gene>
    <name evidence="12" type="ORF">SAMN05878282_106220</name>
</gene>
<dbReference type="PROSITE" id="PS50111">
    <property type="entry name" value="CHEMOTAXIS_TRANSDUC_2"/>
    <property type="match status" value="1"/>
</dbReference>
<dbReference type="AlphaFoldDB" id="A0A1N6UN85"/>
<dbReference type="InterPro" id="IPR003660">
    <property type="entry name" value="HAMP_dom"/>
</dbReference>
<dbReference type="GO" id="GO:0016020">
    <property type="term" value="C:membrane"/>
    <property type="evidence" value="ECO:0007669"/>
    <property type="project" value="UniProtKB-SubCell"/>
</dbReference>
<evidence type="ECO:0000256" key="8">
    <source>
        <dbReference type="SAM" id="Coils"/>
    </source>
</evidence>
<evidence type="ECO:0000256" key="1">
    <source>
        <dbReference type="ARBA" id="ARBA00004141"/>
    </source>
</evidence>
<feature type="transmembrane region" description="Helical" evidence="9">
    <location>
        <begin position="332"/>
        <end position="354"/>
    </location>
</feature>
<dbReference type="EMBL" id="FTMP01000006">
    <property type="protein sequence ID" value="SIQ67012.1"/>
    <property type="molecule type" value="Genomic_DNA"/>
</dbReference>
<evidence type="ECO:0000313" key="13">
    <source>
        <dbReference type="Proteomes" id="UP000185841"/>
    </source>
</evidence>
<dbReference type="CDD" id="cd06225">
    <property type="entry name" value="HAMP"/>
    <property type="match status" value="1"/>
</dbReference>
<evidence type="ECO:0000313" key="12">
    <source>
        <dbReference type="EMBL" id="SIQ67012.1"/>
    </source>
</evidence>
<reference evidence="12 13" key="1">
    <citation type="submission" date="2017-01" db="EMBL/GenBank/DDBJ databases">
        <authorList>
            <person name="Mah S.A."/>
            <person name="Swanson W.J."/>
            <person name="Moy G.W."/>
            <person name="Vacquier V.D."/>
        </authorList>
    </citation>
    <scope>NUCLEOTIDE SEQUENCE [LARGE SCALE GENOMIC DNA]</scope>
    <source>
        <strain evidence="12 13">RU36E</strain>
    </source>
</reference>
<keyword evidence="2 9" id="KW-0812">Transmembrane</keyword>
<dbReference type="FunFam" id="1.10.287.950:FF:000001">
    <property type="entry name" value="Methyl-accepting chemotaxis sensory transducer"/>
    <property type="match status" value="1"/>
</dbReference>
<evidence type="ECO:0000259" key="10">
    <source>
        <dbReference type="PROSITE" id="PS50111"/>
    </source>
</evidence>
<dbReference type="SMART" id="SM00283">
    <property type="entry name" value="MA"/>
    <property type="match status" value="1"/>
</dbReference>
<name>A0A1N6UN85_AQUAC</name>
<keyword evidence="5 7" id="KW-0807">Transducer</keyword>
<protein>
    <submittedName>
        <fullName evidence="12">Methyl-accepting chemotaxis protein</fullName>
    </submittedName>
</protein>
<organism evidence="12 13">
    <name type="scientific">Aquipseudomonas alcaligenes</name>
    <name type="common">Pseudomonas alcaligenes</name>
    <dbReference type="NCBI Taxonomy" id="43263"/>
    <lineage>
        <taxon>Bacteria</taxon>
        <taxon>Pseudomonadati</taxon>
        <taxon>Pseudomonadota</taxon>
        <taxon>Gammaproteobacteria</taxon>
        <taxon>Pseudomonadales</taxon>
        <taxon>Pseudomonadaceae</taxon>
        <taxon>Aquipseudomonas</taxon>
    </lineage>
</organism>